<dbReference type="InterPro" id="IPR050147">
    <property type="entry name" value="Ser/Thr_Dehydratase"/>
</dbReference>
<dbReference type="GO" id="GO:0030170">
    <property type="term" value="F:pyridoxal phosphate binding"/>
    <property type="evidence" value="ECO:0007669"/>
    <property type="project" value="InterPro"/>
</dbReference>
<evidence type="ECO:0000256" key="4">
    <source>
        <dbReference type="HAMAP-Rule" id="MF_01030"/>
    </source>
</evidence>
<evidence type="ECO:0000256" key="2">
    <source>
        <dbReference type="ARBA" id="ARBA00022898"/>
    </source>
</evidence>
<evidence type="ECO:0000259" key="5">
    <source>
        <dbReference type="Pfam" id="PF00291"/>
    </source>
</evidence>
<dbReference type="InterPro" id="IPR036052">
    <property type="entry name" value="TrpB-like_PALP_sf"/>
</dbReference>
<keyword evidence="7" id="KW-1185">Reference proteome</keyword>
<dbReference type="EMBL" id="NBIM01000006">
    <property type="protein sequence ID" value="OXY80910.1"/>
    <property type="molecule type" value="Genomic_DNA"/>
</dbReference>
<gene>
    <name evidence="4" type="primary">dsdA</name>
    <name evidence="6" type="ORF">B6S08_14365</name>
</gene>
<dbReference type="Proteomes" id="UP000242757">
    <property type="component" value="Unassembled WGS sequence"/>
</dbReference>
<comment type="similarity">
    <text evidence="4">Belongs to the serine/threonine dehydratase family. DsdA subfamily.</text>
</comment>
<dbReference type="GO" id="GO:0009097">
    <property type="term" value="P:isoleucine biosynthetic process"/>
    <property type="evidence" value="ECO:0007669"/>
    <property type="project" value="TreeGrafter"/>
</dbReference>
<dbReference type="Pfam" id="PF00291">
    <property type="entry name" value="PALP"/>
    <property type="match status" value="1"/>
</dbReference>
<reference evidence="6 7" key="1">
    <citation type="submission" date="2017-08" db="EMBL/GenBank/DDBJ databases">
        <title>A Genome Sequence of Oceanimonas doudoroffii ATCC 27123T.</title>
        <authorList>
            <person name="Brennan M.A."/>
            <person name="Maclea K.S."/>
            <person name="Mcclelland W.D."/>
            <person name="Trachtenberg A.M."/>
        </authorList>
    </citation>
    <scope>NUCLEOTIDE SEQUENCE [LARGE SCALE GENOMIC DNA]</scope>
    <source>
        <strain evidence="6 7">ATCC 27123</strain>
    </source>
</reference>
<dbReference type="InterPro" id="IPR000634">
    <property type="entry name" value="Ser/Thr_deHydtase_PyrdxlP-BS"/>
</dbReference>
<dbReference type="InterPro" id="IPR001926">
    <property type="entry name" value="TrpB-like_PALP"/>
</dbReference>
<dbReference type="NCBIfam" id="NF002823">
    <property type="entry name" value="PRK02991.1"/>
    <property type="match status" value="1"/>
</dbReference>
<keyword evidence="3 4" id="KW-0456">Lyase</keyword>
<feature type="domain" description="Tryptophan synthase beta chain-like PALP" evidence="5">
    <location>
        <begin position="80"/>
        <end position="384"/>
    </location>
</feature>
<evidence type="ECO:0000313" key="7">
    <source>
        <dbReference type="Proteomes" id="UP000242757"/>
    </source>
</evidence>
<evidence type="ECO:0000256" key="1">
    <source>
        <dbReference type="ARBA" id="ARBA00001933"/>
    </source>
</evidence>
<dbReference type="SUPFAM" id="SSF53686">
    <property type="entry name" value="Tryptophan synthase beta subunit-like PLP-dependent enzymes"/>
    <property type="match status" value="1"/>
</dbReference>
<dbReference type="AlphaFoldDB" id="A0A233RBY7"/>
<organism evidence="6 7">
    <name type="scientific">Oceanimonas doudoroffii</name>
    <dbReference type="NCBI Taxonomy" id="84158"/>
    <lineage>
        <taxon>Bacteria</taxon>
        <taxon>Pseudomonadati</taxon>
        <taxon>Pseudomonadota</taxon>
        <taxon>Gammaproteobacteria</taxon>
        <taxon>Aeromonadales</taxon>
        <taxon>Aeromonadaceae</taxon>
        <taxon>Oceanimonas</taxon>
    </lineage>
</organism>
<sequence>MTSLDTRLRAAHPCFWHNPDYYPSAPVNDAVGIRQAAERLTRFAPCIRALFPGTGDGIIESPLSRADNFARALENYWGMPVTGTLWLKRDNELPISGSIKARGGIHEVLKYAEDLALSAGLLHQEQDYRCLLDEKVRALFARHTLAVGSTGNLGLSIGTMAAHLGFQVDVHMSADARQWKKDRLRQLGVRVHEYEDDYSRAVAEGRRLAEQDPDCHFVDDEHSLDLFTGYGVAGRRLKAQLDAKGIIPSAEHPLIVYLPCGVGGGPGGVAYGLKQELGPHVHCFFVEPVQSPCVLLGMMTGKGAELTVEEYGLNNRTAADGLAVGRPSALVCRLMQPILAGAMTVEDQQLFRLLTLLQDSEGIKAEPSAMAGAGGMHQLLQQTEWQQLATQAHHLLWLTGGSMVPTEEHRAYYRKGQA</sequence>
<comment type="cofactor">
    <cofactor evidence="1 4">
        <name>pyridoxal 5'-phosphate</name>
        <dbReference type="ChEBI" id="CHEBI:597326"/>
    </cofactor>
</comment>
<dbReference type="InterPro" id="IPR011780">
    <property type="entry name" value="D_Ser_am_lyase"/>
</dbReference>
<dbReference type="PANTHER" id="PTHR48078:SF9">
    <property type="entry name" value="D-SERINE DEHYDRATASE"/>
    <property type="match status" value="1"/>
</dbReference>
<dbReference type="Gene3D" id="3.40.50.1100">
    <property type="match status" value="2"/>
</dbReference>
<keyword evidence="2 4" id="KW-0663">Pyridoxal phosphate</keyword>
<dbReference type="RefSeq" id="WP_094201500.1">
    <property type="nucleotide sequence ID" value="NZ_NBIM01000006.1"/>
</dbReference>
<evidence type="ECO:0000313" key="6">
    <source>
        <dbReference type="EMBL" id="OXY80910.1"/>
    </source>
</evidence>
<protein>
    <recommendedName>
        <fullName evidence="4">Probable D-serine dehydratase</fullName>
        <ecNumber evidence="4">4.3.1.18</ecNumber>
    </recommendedName>
    <alternativeName>
        <fullName evidence="4">D-serine deaminase</fullName>
        <shortName evidence="4">DSD</shortName>
    </alternativeName>
</protein>
<dbReference type="NCBIfam" id="TIGR02035">
    <property type="entry name" value="D_Ser_am_lyase"/>
    <property type="match status" value="1"/>
</dbReference>
<accession>A0A233RBY7</accession>
<dbReference type="EC" id="4.3.1.18" evidence="4"/>
<comment type="caution">
    <text evidence="6">The sequence shown here is derived from an EMBL/GenBank/DDBJ whole genome shotgun (WGS) entry which is preliminary data.</text>
</comment>
<dbReference type="PROSITE" id="PS00165">
    <property type="entry name" value="DEHYDRATASE_SER_THR"/>
    <property type="match status" value="1"/>
</dbReference>
<evidence type="ECO:0000256" key="3">
    <source>
        <dbReference type="ARBA" id="ARBA00023239"/>
    </source>
</evidence>
<dbReference type="GO" id="GO:0016836">
    <property type="term" value="F:hydro-lyase activity"/>
    <property type="evidence" value="ECO:0007669"/>
    <property type="project" value="UniProtKB-UniRule"/>
</dbReference>
<dbReference type="PANTHER" id="PTHR48078">
    <property type="entry name" value="THREONINE DEHYDRATASE, MITOCHONDRIAL-RELATED"/>
    <property type="match status" value="1"/>
</dbReference>
<name>A0A233RBY7_9GAMM</name>
<proteinExistence type="inferred from homology"/>
<feature type="modified residue" description="N6-(pyridoxal phosphate)lysine" evidence="4">
    <location>
        <position position="100"/>
    </location>
</feature>
<dbReference type="OrthoDB" id="9780546at2"/>
<dbReference type="GO" id="GO:0036088">
    <property type="term" value="P:D-serine catabolic process"/>
    <property type="evidence" value="ECO:0007669"/>
    <property type="project" value="TreeGrafter"/>
</dbReference>
<comment type="catalytic activity">
    <reaction evidence="4">
        <text>D-serine = pyruvate + NH4(+)</text>
        <dbReference type="Rhea" id="RHEA:13977"/>
        <dbReference type="ChEBI" id="CHEBI:15361"/>
        <dbReference type="ChEBI" id="CHEBI:28938"/>
        <dbReference type="ChEBI" id="CHEBI:35247"/>
        <dbReference type="EC" id="4.3.1.18"/>
    </reaction>
</comment>
<dbReference type="HAMAP" id="MF_01030">
    <property type="entry name" value="D_Ser_dehydrat"/>
    <property type="match status" value="1"/>
</dbReference>
<dbReference type="GO" id="GO:0008721">
    <property type="term" value="F:D-serine ammonia-lyase activity"/>
    <property type="evidence" value="ECO:0007669"/>
    <property type="project" value="UniProtKB-EC"/>
</dbReference>